<keyword evidence="3" id="KW-1185">Reference proteome</keyword>
<dbReference type="GO" id="GO:0008409">
    <property type="term" value="F:5'-3' exonuclease activity"/>
    <property type="evidence" value="ECO:0007669"/>
    <property type="project" value="TreeGrafter"/>
</dbReference>
<dbReference type="InterPro" id="IPR033315">
    <property type="entry name" value="Fan1-like"/>
</dbReference>
<accession>A0AAD6S7X4</accession>
<dbReference type="GO" id="GO:0036297">
    <property type="term" value="P:interstrand cross-link repair"/>
    <property type="evidence" value="ECO:0007669"/>
    <property type="project" value="InterPro"/>
</dbReference>
<dbReference type="GO" id="GO:0046872">
    <property type="term" value="F:metal ion binding"/>
    <property type="evidence" value="ECO:0007669"/>
    <property type="project" value="UniProtKB-KW"/>
</dbReference>
<dbReference type="Proteomes" id="UP001218188">
    <property type="component" value="Unassembled WGS sequence"/>
</dbReference>
<evidence type="ECO:0000313" key="3">
    <source>
        <dbReference type="Proteomes" id="UP001218188"/>
    </source>
</evidence>
<comment type="caution">
    <text evidence="2">The sequence shown here is derived from an EMBL/GenBank/DDBJ whole genome shotgun (WGS) entry which is preliminary data.</text>
</comment>
<comment type="subcellular location">
    <subcellularLocation>
        <location evidence="1">Nucleus</location>
    </subcellularLocation>
</comment>
<gene>
    <name evidence="2" type="ORF">C8F04DRAFT_1137902</name>
</gene>
<reference evidence="2" key="1">
    <citation type="submission" date="2023-03" db="EMBL/GenBank/DDBJ databases">
        <title>Massive genome expansion in bonnet fungi (Mycena s.s.) driven by repeated elements and novel gene families across ecological guilds.</title>
        <authorList>
            <consortium name="Lawrence Berkeley National Laboratory"/>
            <person name="Harder C.B."/>
            <person name="Miyauchi S."/>
            <person name="Viragh M."/>
            <person name="Kuo A."/>
            <person name="Thoen E."/>
            <person name="Andreopoulos B."/>
            <person name="Lu D."/>
            <person name="Skrede I."/>
            <person name="Drula E."/>
            <person name="Henrissat B."/>
            <person name="Morin E."/>
            <person name="Kohler A."/>
            <person name="Barry K."/>
            <person name="LaButti K."/>
            <person name="Morin E."/>
            <person name="Salamov A."/>
            <person name="Lipzen A."/>
            <person name="Mereny Z."/>
            <person name="Hegedus B."/>
            <person name="Baldrian P."/>
            <person name="Stursova M."/>
            <person name="Weitz H."/>
            <person name="Taylor A."/>
            <person name="Grigoriev I.V."/>
            <person name="Nagy L.G."/>
            <person name="Martin F."/>
            <person name="Kauserud H."/>
        </authorList>
    </citation>
    <scope>NUCLEOTIDE SEQUENCE</scope>
    <source>
        <strain evidence="2">CBHHK200</strain>
    </source>
</reference>
<dbReference type="GO" id="GO:0004528">
    <property type="term" value="F:phosphodiesterase I activity"/>
    <property type="evidence" value="ECO:0007669"/>
    <property type="project" value="UniProtKB-EC"/>
</dbReference>
<name>A0AAD6S7X4_9AGAR</name>
<keyword evidence="1" id="KW-0464">Manganese</keyword>
<proteinExistence type="inferred from homology"/>
<dbReference type="EMBL" id="JARJCM010000208">
    <property type="protein sequence ID" value="KAJ7022529.1"/>
    <property type="molecule type" value="Genomic_DNA"/>
</dbReference>
<keyword evidence="1" id="KW-0540">Nuclease</keyword>
<protein>
    <recommendedName>
        <fullName evidence="1">Fanconi-associated nuclease</fullName>
        <ecNumber evidence="1">3.1.4.1</ecNumber>
    </recommendedName>
</protein>
<dbReference type="PANTHER" id="PTHR15749:SF4">
    <property type="entry name" value="FANCONI-ASSOCIATED NUCLEASE 1"/>
    <property type="match status" value="1"/>
</dbReference>
<keyword evidence="1" id="KW-0378">Hydrolase</keyword>
<keyword evidence="1" id="KW-0479">Metal-binding</keyword>
<keyword evidence="1" id="KW-0539">Nucleus</keyword>
<dbReference type="PANTHER" id="PTHR15749">
    <property type="entry name" value="FANCONI-ASSOCIATED NUCLEASE 1"/>
    <property type="match status" value="1"/>
</dbReference>
<dbReference type="EC" id="3.1.4.1" evidence="1"/>
<comment type="catalytic activity">
    <reaction evidence="1">
        <text>Hydrolytically removes 5'-nucleotides successively from the 3'-hydroxy termini of 3'-hydroxy-terminated oligonucleotides.</text>
        <dbReference type="EC" id="3.1.4.1"/>
    </reaction>
</comment>
<dbReference type="GO" id="GO:0070336">
    <property type="term" value="F:flap-structured DNA binding"/>
    <property type="evidence" value="ECO:0007669"/>
    <property type="project" value="TreeGrafter"/>
</dbReference>
<comment type="function">
    <text evidence="1">Nuclease required for the repair of DNA interstrand cross-links (ICL). Acts as a 5'-3' exonuclease that anchors at a cut end of DNA and cleaves DNA successively at every third nucleotide, allowing to excise an ICL from one strand through flanking incisions.</text>
</comment>
<evidence type="ECO:0000256" key="1">
    <source>
        <dbReference type="RuleBase" id="RU365033"/>
    </source>
</evidence>
<organism evidence="2 3">
    <name type="scientific">Mycena alexandri</name>
    <dbReference type="NCBI Taxonomy" id="1745969"/>
    <lineage>
        <taxon>Eukaryota</taxon>
        <taxon>Fungi</taxon>
        <taxon>Dikarya</taxon>
        <taxon>Basidiomycota</taxon>
        <taxon>Agaricomycotina</taxon>
        <taxon>Agaricomycetes</taxon>
        <taxon>Agaricomycetidae</taxon>
        <taxon>Agaricales</taxon>
        <taxon>Marasmiineae</taxon>
        <taxon>Mycenaceae</taxon>
        <taxon>Mycena</taxon>
    </lineage>
</organism>
<keyword evidence="1" id="KW-0460">Magnesium</keyword>
<keyword evidence="1" id="KW-0234">DNA repair</keyword>
<evidence type="ECO:0000313" key="2">
    <source>
        <dbReference type="EMBL" id="KAJ7022529.1"/>
    </source>
</evidence>
<dbReference type="GO" id="GO:0017108">
    <property type="term" value="F:5'-flap endonuclease activity"/>
    <property type="evidence" value="ECO:0007669"/>
    <property type="project" value="TreeGrafter"/>
</dbReference>
<dbReference type="AlphaFoldDB" id="A0AAD6S7X4"/>
<comment type="similarity">
    <text evidence="1">Belongs to the FAN1 family.</text>
</comment>
<dbReference type="GO" id="GO:0005634">
    <property type="term" value="C:nucleus"/>
    <property type="evidence" value="ECO:0007669"/>
    <property type="project" value="UniProtKB-SubCell"/>
</dbReference>
<keyword evidence="1" id="KW-0227">DNA damage</keyword>
<sequence>MDPATTQPQADEEDDPSSPEYIILIWDVVKYVRQERKTLVSAPDEHTLRLFETLSEDAQKLLVCLSLLRKDLKWHPIRRLLKLGGRLQLDQDSLKEIMSELCKVYPGLIGPGFFAQDQSQMSREETLSCLTVEQLQTITGLKKSKKPDLIASINSVAEFERACAALGGCIQIQEHVNRMFRRFILLYYSGVRPLDPDHVRAEGSAPTKIVEGIGKRFGTSRPVMSQLSFIDDYAVLVEFEETLFPNPTEPKKAGTNDNYLLIFEGPARHVLAGVILGGAKVRDLACAGLFDPVNDTVRVITELCAARVGSEGTLCHNEYQEKCEEVLKRLTVKQLMDLGNEHEIKIKKDKVKGDKQCWIDAFTAALESTQTLHGILMPKVLEQLNGSRNRSVSLNPNLKEIMESCVKEYFRRRVRAPPTIAGSPFRKIRQRFS</sequence>
<comment type="cofactor">
    <cofactor evidence="1">
        <name>Mg(2+)</name>
        <dbReference type="ChEBI" id="CHEBI:18420"/>
    </cofactor>
    <cofactor evidence="1">
        <name>Mn(2+)</name>
        <dbReference type="ChEBI" id="CHEBI:29035"/>
    </cofactor>
</comment>